<dbReference type="InterPro" id="IPR042171">
    <property type="entry name" value="Acyl-CoA_hotdog"/>
</dbReference>
<evidence type="ECO:0000313" key="5">
    <source>
        <dbReference type="EMBL" id="MFC0204029.1"/>
    </source>
</evidence>
<dbReference type="Gene3D" id="2.40.160.210">
    <property type="entry name" value="Acyl-CoA thioesterase, double hotdog domain"/>
    <property type="match status" value="1"/>
</dbReference>
<evidence type="ECO:0000259" key="4">
    <source>
        <dbReference type="Pfam" id="PF13622"/>
    </source>
</evidence>
<keyword evidence="6" id="KW-1185">Reference proteome</keyword>
<evidence type="ECO:0000313" key="6">
    <source>
        <dbReference type="Proteomes" id="UP001589798"/>
    </source>
</evidence>
<dbReference type="InterPro" id="IPR029069">
    <property type="entry name" value="HotDog_dom_sf"/>
</dbReference>
<dbReference type="CDD" id="cd03444">
    <property type="entry name" value="Thioesterase_II_repeat1"/>
    <property type="match status" value="1"/>
</dbReference>
<gene>
    <name evidence="5" type="ORF">ACFFJC_07055</name>
</gene>
<name>A0ABV6CTH8_9SPHN</name>
<feature type="domain" description="Acyl-CoA thioesterase 2 C-terminal" evidence="3">
    <location>
        <begin position="169"/>
        <end position="281"/>
    </location>
</feature>
<protein>
    <submittedName>
        <fullName evidence="5">Acyl-CoA thioesterase</fullName>
    </submittedName>
</protein>
<evidence type="ECO:0000256" key="1">
    <source>
        <dbReference type="ARBA" id="ARBA00006538"/>
    </source>
</evidence>
<accession>A0ABV6CTH8</accession>
<dbReference type="InterPro" id="IPR003703">
    <property type="entry name" value="Acyl_CoA_thio"/>
</dbReference>
<dbReference type="InterPro" id="IPR025652">
    <property type="entry name" value="TesB_C"/>
</dbReference>
<reference evidence="5 6" key="1">
    <citation type="submission" date="2024-09" db="EMBL/GenBank/DDBJ databases">
        <authorList>
            <person name="Sun Q."/>
            <person name="Mori K."/>
        </authorList>
    </citation>
    <scope>NUCLEOTIDE SEQUENCE [LARGE SCALE GENOMIC DNA]</scope>
    <source>
        <strain evidence="5 6">CCM 7706</strain>
    </source>
</reference>
<dbReference type="SUPFAM" id="SSF54637">
    <property type="entry name" value="Thioesterase/thiol ester dehydrase-isomerase"/>
    <property type="match status" value="2"/>
</dbReference>
<evidence type="ECO:0000256" key="2">
    <source>
        <dbReference type="ARBA" id="ARBA00022801"/>
    </source>
</evidence>
<dbReference type="PANTHER" id="PTHR11066:SF34">
    <property type="entry name" value="ACYL-COENZYME A THIOESTERASE 8"/>
    <property type="match status" value="1"/>
</dbReference>
<evidence type="ECO:0000259" key="3">
    <source>
        <dbReference type="Pfam" id="PF02551"/>
    </source>
</evidence>
<dbReference type="Proteomes" id="UP001589798">
    <property type="component" value="Unassembled WGS sequence"/>
</dbReference>
<dbReference type="InterPro" id="IPR049449">
    <property type="entry name" value="TesB_ACOT8-like_N"/>
</dbReference>
<dbReference type="Pfam" id="PF02551">
    <property type="entry name" value="Acyl_CoA_thio"/>
    <property type="match status" value="1"/>
</dbReference>
<sequence length="301" mass="31902">MTEPRVAVAELRDMLQVEELDVDLFRGAPSAEGPGRVFGGQVVAQALAAAGRGVGEDRQAHSLHAYFLRAGDPARPIVYRVLRDFDGGSFTNRRVVAMQGGKPILNLAASFHRREDGFAHAAPIREVPGPEQCPGLVEALAAAGTRMPSAMLERLAAFEVRPGPPARLDAEGSGMPRQFLWFRLGAPMDADEALSRVVLAYASDFALVSTAVMPHAGGFFAPGLQVASLDHAVWFHATPPVDDWLLYAMDSPWAGAGRGFARGTVHDRAGRLVASVAQEGLCRILPAGAVRGERVGGPPGS</sequence>
<keyword evidence="2" id="KW-0378">Hydrolase</keyword>
<dbReference type="RefSeq" id="WP_379486796.1">
    <property type="nucleotide sequence ID" value="NZ_JBHLWK010000010.1"/>
</dbReference>
<dbReference type="PANTHER" id="PTHR11066">
    <property type="entry name" value="ACYL-COA THIOESTERASE"/>
    <property type="match status" value="1"/>
</dbReference>
<organism evidence="5 6">
    <name type="scientific">Novosphingobium soli</name>
    <dbReference type="NCBI Taxonomy" id="574956"/>
    <lineage>
        <taxon>Bacteria</taxon>
        <taxon>Pseudomonadati</taxon>
        <taxon>Pseudomonadota</taxon>
        <taxon>Alphaproteobacteria</taxon>
        <taxon>Sphingomonadales</taxon>
        <taxon>Sphingomonadaceae</taxon>
        <taxon>Novosphingobium</taxon>
    </lineage>
</organism>
<proteinExistence type="inferred from homology"/>
<comment type="similarity">
    <text evidence="1">Belongs to the C/M/P thioester hydrolase family.</text>
</comment>
<dbReference type="CDD" id="cd03445">
    <property type="entry name" value="Thioesterase_II_repeat2"/>
    <property type="match status" value="1"/>
</dbReference>
<feature type="domain" description="Acyl-CoA thioesterase-like N-terminal HotDog" evidence="4">
    <location>
        <begin position="35"/>
        <end position="112"/>
    </location>
</feature>
<dbReference type="Pfam" id="PF13622">
    <property type="entry name" value="4HBT_3"/>
    <property type="match status" value="1"/>
</dbReference>
<dbReference type="EMBL" id="JBHLWK010000010">
    <property type="protein sequence ID" value="MFC0204029.1"/>
    <property type="molecule type" value="Genomic_DNA"/>
</dbReference>
<comment type="caution">
    <text evidence="5">The sequence shown here is derived from an EMBL/GenBank/DDBJ whole genome shotgun (WGS) entry which is preliminary data.</text>
</comment>